<evidence type="ECO:0000256" key="1">
    <source>
        <dbReference type="SAM" id="MobiDB-lite"/>
    </source>
</evidence>
<gene>
    <name evidence="3" type="ORF">ACFQW9_10310</name>
</gene>
<accession>A0ABW2MBX9</accession>
<dbReference type="InterPro" id="IPR027417">
    <property type="entry name" value="P-loop_NTPase"/>
</dbReference>
<evidence type="ECO:0000313" key="3">
    <source>
        <dbReference type="EMBL" id="MFC7351028.1"/>
    </source>
</evidence>
<dbReference type="Pfam" id="PF12307">
    <property type="entry name" value="DUF3631"/>
    <property type="match status" value="1"/>
</dbReference>
<feature type="compositionally biased region" description="Pro residues" evidence="1">
    <location>
        <begin position="458"/>
        <end position="483"/>
    </location>
</feature>
<reference evidence="4" key="1">
    <citation type="journal article" date="2019" name="Int. J. Syst. Evol. Microbiol.">
        <title>The Global Catalogue of Microorganisms (GCM) 10K type strain sequencing project: providing services to taxonomists for standard genome sequencing and annotation.</title>
        <authorList>
            <consortium name="The Broad Institute Genomics Platform"/>
            <consortium name="The Broad Institute Genome Sequencing Center for Infectious Disease"/>
            <person name="Wu L."/>
            <person name="Ma J."/>
        </authorList>
    </citation>
    <scope>NUCLEOTIDE SEQUENCE [LARGE SCALE GENOMIC DNA]</scope>
    <source>
        <strain evidence="4">ICMP 19430</strain>
    </source>
</reference>
<feature type="compositionally biased region" description="Polar residues" evidence="1">
    <location>
        <begin position="43"/>
        <end position="55"/>
    </location>
</feature>
<organism evidence="3 4">
    <name type="scientific">Streptomyces caviscabies</name>
    <dbReference type="NCBI Taxonomy" id="90079"/>
    <lineage>
        <taxon>Bacteria</taxon>
        <taxon>Bacillati</taxon>
        <taxon>Actinomycetota</taxon>
        <taxon>Actinomycetes</taxon>
        <taxon>Kitasatosporales</taxon>
        <taxon>Streptomycetaceae</taxon>
        <taxon>Streptomyces</taxon>
    </lineage>
</organism>
<feature type="domain" description="DUF3631" evidence="2">
    <location>
        <begin position="255"/>
        <end position="438"/>
    </location>
</feature>
<feature type="compositionally biased region" description="Basic and acidic residues" evidence="1">
    <location>
        <begin position="29"/>
        <end position="39"/>
    </location>
</feature>
<dbReference type="EMBL" id="JBHTCK010000002">
    <property type="protein sequence ID" value="MFC7351028.1"/>
    <property type="molecule type" value="Genomic_DNA"/>
</dbReference>
<sequence length="483" mass="51755">MKDPTSPAISNASGVAWPPIAVPGQGLPRNREERTEPRADTGGATSDAPNRSTPGSRPAQVSAPTTASDSAVDPAPSGSETQDGAGAAGEGSALLDDLRTAIGRYVVLPSDEALTAVTLWVAASHIQPGLQHAPRLAVVGPTKGCGKSRLLDVLYETVHQPMMTVNTSPAVVFRVIGKNPPTLLVDEADTIFGPKAGDKEDLRGLLNAGHQRNRPAWRISGPEHKPTAFPTFAMAALAGIGDLPDTIMDRAIVIRMQKRKPGERITPFRSRYSVPELHALRDRLADWLIPLRGTVAGAVPKMPVEDRAADTWEPLVIVADLASGHWPARARAACLAMTRNEVVQDEQTTLKTRLLRDIRRLFDQESGKEALRSQDLLAVLIQDAEAPWAEYGTKGMNAYHLANLLRDFGISPANYRFENGRQAKAYARNQFVDSWARYCPDPGPSVPTTEVPARPTQGRPPAPPSGTLPTGPPGGPAGPRPTR</sequence>
<dbReference type="RefSeq" id="WP_319287021.1">
    <property type="nucleotide sequence ID" value="NZ_JBHTCK010000002.1"/>
</dbReference>
<dbReference type="Proteomes" id="UP001596509">
    <property type="component" value="Unassembled WGS sequence"/>
</dbReference>
<comment type="caution">
    <text evidence="3">The sequence shown here is derived from an EMBL/GenBank/DDBJ whole genome shotgun (WGS) entry which is preliminary data.</text>
</comment>
<name>A0ABW2MBX9_9ACTN</name>
<protein>
    <submittedName>
        <fullName evidence="3">DUF3631 domain-containing protein</fullName>
    </submittedName>
</protein>
<dbReference type="SUPFAM" id="SSF52540">
    <property type="entry name" value="P-loop containing nucleoside triphosphate hydrolases"/>
    <property type="match status" value="1"/>
</dbReference>
<evidence type="ECO:0000313" key="4">
    <source>
        <dbReference type="Proteomes" id="UP001596509"/>
    </source>
</evidence>
<keyword evidence="4" id="KW-1185">Reference proteome</keyword>
<dbReference type="InterPro" id="IPR022081">
    <property type="entry name" value="DUF3631"/>
</dbReference>
<feature type="region of interest" description="Disordered" evidence="1">
    <location>
        <begin position="441"/>
        <end position="483"/>
    </location>
</feature>
<proteinExistence type="predicted"/>
<feature type="region of interest" description="Disordered" evidence="1">
    <location>
        <begin position="1"/>
        <end position="90"/>
    </location>
</feature>
<evidence type="ECO:0000259" key="2">
    <source>
        <dbReference type="Pfam" id="PF12307"/>
    </source>
</evidence>